<dbReference type="AlphaFoldDB" id="A0AAW5JJM8"/>
<gene>
    <name evidence="1" type="ORF">NE579_00770</name>
    <name evidence="2" type="ORF">NE579_01045</name>
</gene>
<proteinExistence type="predicted"/>
<evidence type="ECO:0000313" key="3">
    <source>
        <dbReference type="Proteomes" id="UP001204562"/>
    </source>
</evidence>
<dbReference type="EMBL" id="JANFYS010000001">
    <property type="protein sequence ID" value="MCQ4768997.1"/>
    <property type="molecule type" value="Genomic_DNA"/>
</dbReference>
<reference evidence="1" key="1">
    <citation type="submission" date="2022-06" db="EMBL/GenBank/DDBJ databases">
        <title>Isolation of gut microbiota from human fecal samples.</title>
        <authorList>
            <person name="Pamer E.G."/>
            <person name="Barat B."/>
            <person name="Waligurski E."/>
            <person name="Medina S."/>
            <person name="Paddock L."/>
            <person name="Mostad J."/>
        </authorList>
    </citation>
    <scope>NUCLEOTIDE SEQUENCE</scope>
    <source>
        <strain evidence="1">DFI.9.91</strain>
    </source>
</reference>
<dbReference type="NCBIfam" id="TIGR04387">
    <property type="entry name" value="capsid_maj_N4"/>
    <property type="match status" value="1"/>
</dbReference>
<organism evidence="1 3">
    <name type="scientific">Intestinimonas massiliensis</name>
    <name type="common">ex Afouda et al. 2020</name>
    <dbReference type="NCBI Taxonomy" id="1673721"/>
    <lineage>
        <taxon>Bacteria</taxon>
        <taxon>Bacillati</taxon>
        <taxon>Bacillota</taxon>
        <taxon>Clostridia</taxon>
        <taxon>Eubacteriales</taxon>
        <taxon>Intestinimonas</taxon>
    </lineage>
</organism>
<dbReference type="InterPro" id="IPR025267">
    <property type="entry name" value="ORF017-like"/>
</dbReference>
<dbReference type="Pfam" id="PF13252">
    <property type="entry name" value="Phage_capsid_3"/>
    <property type="match status" value="1"/>
</dbReference>
<dbReference type="RefSeq" id="WP_256302911.1">
    <property type="nucleotide sequence ID" value="NZ_JANFYS010000001.1"/>
</dbReference>
<accession>A0AAW5JJM8</accession>
<dbReference type="Proteomes" id="UP001204562">
    <property type="component" value="Unassembled WGS sequence"/>
</dbReference>
<dbReference type="EMBL" id="JANFYS010000001">
    <property type="protein sequence ID" value="MCQ4769050.1"/>
    <property type="molecule type" value="Genomic_DNA"/>
</dbReference>
<evidence type="ECO:0000313" key="1">
    <source>
        <dbReference type="EMBL" id="MCQ4768997.1"/>
    </source>
</evidence>
<evidence type="ECO:0000313" key="2">
    <source>
        <dbReference type="EMBL" id="MCQ4769050.1"/>
    </source>
</evidence>
<comment type="caution">
    <text evidence="1">The sequence shown here is derived from an EMBL/GenBank/DDBJ whole genome shotgun (WGS) entry which is preliminary data.</text>
</comment>
<name>A0AAW5JJM8_9FIRM</name>
<protein>
    <submittedName>
        <fullName evidence="1">N4-gp56 family major capsid protein</fullName>
    </submittedName>
</protein>
<sequence length="357" mass="38558">MYHSNTMDAAARYGMLLPAVNLRLFNANTNVTTASSSGNDLSPEMKTFYDKNLIRLTKPLLVHDQFGQKRPIPKNGGKTIEFRKFAPLAKATTPLTEGVTPDGQKLDVSAITATVSQYGGYVTLSDLLQLTAIDNIMVEATEALSSQAGRTLDTITRDILAAGTNVQYAEGQVSSRANLVGGSATAANNHYLTVKAVKMAVRTLKNQNTARISGDFVGIIHPDVAFDFTEDPEWKYPHQYVDTKEIYSGEIGKIAGVRFVETTEAKKWINAGKNDSTASSRDVYSTLILGANAYGVTELDGGGLQMIVKQLGSGGTADPLNQRATVGWKAAKTAEILVQQYMVRIETTSSNNDHQAN</sequence>